<dbReference type="Proteomes" id="UP000241899">
    <property type="component" value="Unassembled WGS sequence"/>
</dbReference>
<gene>
    <name evidence="2" type="ORF">C5F46_05185</name>
</gene>
<evidence type="ECO:0000256" key="1">
    <source>
        <dbReference type="SAM" id="Phobius"/>
    </source>
</evidence>
<sequence>MTIADALPRRPTRIDLVALCLAALSALILGRQLGLDYLVGGDAFRQGDWLIHADAGPVRRGLFGSALLRVADALGLDPLAAVVALQGLLLGVIALALAPVVWRLTRAPEWWLLFLSPAFIPLFWGADPIGSLRKEVIAFAAFALLLPGFLASVGARGLIALSVLLFALALTGHEALILLSPAYAGLLWLASGHAGLSRGLRLGLIATLALAGMAAAGYTVAFAQAEPGAICAALLERGLGAQFCGGAIGYLEHTGAEAAPEMSAQLAGSGALMSLVAWALAAAPVLYLVSRHSGAGWVVALFALTVLSVAPLFAVAADWGRWVQLQMVSFGCLLAGLALSGRIVPVRQASPRLILIVLVLGALWSPRHHSGIEEGGLAKQLVYAATEAR</sequence>
<dbReference type="OrthoDB" id="7873674at2"/>
<proteinExistence type="predicted"/>
<feature type="transmembrane region" description="Helical" evidence="1">
    <location>
        <begin position="271"/>
        <end position="289"/>
    </location>
</feature>
<protein>
    <submittedName>
        <fullName evidence="2">Uncharacterized protein</fullName>
    </submittedName>
</protein>
<name>A0A2T4JKD7_9RHOB</name>
<feature type="transmembrane region" description="Helical" evidence="1">
    <location>
        <begin position="296"/>
        <end position="317"/>
    </location>
</feature>
<keyword evidence="1" id="KW-1133">Transmembrane helix</keyword>
<feature type="transmembrane region" description="Helical" evidence="1">
    <location>
        <begin position="79"/>
        <end position="98"/>
    </location>
</feature>
<keyword evidence="1" id="KW-0472">Membrane</keyword>
<reference evidence="2 3" key="1">
    <citation type="submission" date="2018-03" db="EMBL/GenBank/DDBJ databases">
        <title>Rhodobacter veldkampii.</title>
        <authorList>
            <person name="Meyer T.E."/>
            <person name="Miller S."/>
            <person name="Lodha T."/>
            <person name="Gandham S."/>
            <person name="Chintalapati S."/>
            <person name="Chintalapati V.R."/>
        </authorList>
    </citation>
    <scope>NUCLEOTIDE SEQUENCE [LARGE SCALE GENOMIC DNA]</scope>
    <source>
        <strain evidence="2 3">DSM 11550</strain>
    </source>
</reference>
<feature type="transmembrane region" description="Helical" evidence="1">
    <location>
        <begin position="323"/>
        <end position="344"/>
    </location>
</feature>
<keyword evidence="1" id="KW-0812">Transmembrane</keyword>
<evidence type="ECO:0000313" key="2">
    <source>
        <dbReference type="EMBL" id="PTE18333.1"/>
    </source>
</evidence>
<evidence type="ECO:0000313" key="3">
    <source>
        <dbReference type="Proteomes" id="UP000241899"/>
    </source>
</evidence>
<feature type="transmembrane region" description="Helical" evidence="1">
    <location>
        <begin position="202"/>
        <end position="223"/>
    </location>
</feature>
<dbReference type="AlphaFoldDB" id="A0A2T4JKD7"/>
<keyword evidence="3" id="KW-1185">Reference proteome</keyword>
<feature type="transmembrane region" description="Helical" evidence="1">
    <location>
        <begin position="110"/>
        <end position="126"/>
    </location>
</feature>
<dbReference type="RefSeq" id="WP_107324295.1">
    <property type="nucleotide sequence ID" value="NZ_NHSP01000025.1"/>
</dbReference>
<comment type="caution">
    <text evidence="2">The sequence shown here is derived from an EMBL/GenBank/DDBJ whole genome shotgun (WGS) entry which is preliminary data.</text>
</comment>
<feature type="transmembrane region" description="Helical" evidence="1">
    <location>
        <begin position="138"/>
        <end position="168"/>
    </location>
</feature>
<organism evidence="2 3">
    <name type="scientific">Phaeovulum veldkampii DSM 11550</name>
    <dbReference type="NCBI Taxonomy" id="1185920"/>
    <lineage>
        <taxon>Bacteria</taxon>
        <taxon>Pseudomonadati</taxon>
        <taxon>Pseudomonadota</taxon>
        <taxon>Alphaproteobacteria</taxon>
        <taxon>Rhodobacterales</taxon>
        <taxon>Paracoccaceae</taxon>
        <taxon>Phaeovulum</taxon>
    </lineage>
</organism>
<dbReference type="EMBL" id="PZKF01000008">
    <property type="protein sequence ID" value="PTE18333.1"/>
    <property type="molecule type" value="Genomic_DNA"/>
</dbReference>
<accession>A0A2T4JKD7</accession>
<feature type="transmembrane region" description="Helical" evidence="1">
    <location>
        <begin position="230"/>
        <end position="251"/>
    </location>
</feature>